<proteinExistence type="inferred from homology"/>
<dbReference type="NCBIfam" id="TIGR00505">
    <property type="entry name" value="ribA"/>
    <property type="match status" value="1"/>
</dbReference>
<sequence>MSELTIKRRVMIPMRAGDVMAEFISFDGDDSGKEHIGIYFEGTQEKSEGQLPLVRLHSECLTGDVFGSGRCDCGEQLDEAIDRINEVGGYILYLRQEGRGIGLYAKLEAYALQDKGYDTYEANEMLHLPDDGRDFGIAADMLKALGVDTVRLLTNNPDKAKQLADNGINVAELVPTKVHVNQHNRLYLETKAKRKFHTLTFEPIK</sequence>
<comment type="similarity">
    <text evidence="2">In the N-terminal section; belongs to the DHBP synthase family.</text>
</comment>
<feature type="binding site" evidence="11">
    <location>
        <begin position="55"/>
        <end position="59"/>
    </location>
    <ligand>
        <name>GTP</name>
        <dbReference type="ChEBI" id="CHEBI:37565"/>
    </ligand>
</feature>
<dbReference type="GO" id="GO:0005525">
    <property type="term" value="F:GTP binding"/>
    <property type="evidence" value="ECO:0007669"/>
    <property type="project" value="UniProtKB-KW"/>
</dbReference>
<protein>
    <recommendedName>
        <fullName evidence="11">GTP cyclohydrolase-2</fullName>
        <ecNumber evidence="11">3.5.4.25</ecNumber>
    </recommendedName>
    <alternativeName>
        <fullName evidence="11">GTP cyclohydrolase II</fullName>
    </alternativeName>
</protein>
<dbReference type="InterPro" id="IPR036144">
    <property type="entry name" value="RibA-like_sf"/>
</dbReference>
<comment type="cofactor">
    <cofactor evidence="11">
        <name>Zn(2+)</name>
        <dbReference type="ChEBI" id="CHEBI:29105"/>
    </cofactor>
    <text evidence="11">Binds 1 zinc ion per subunit.</text>
</comment>
<feature type="binding site" evidence="11">
    <location>
        <position position="119"/>
    </location>
    <ligand>
        <name>GTP</name>
        <dbReference type="ChEBI" id="CHEBI:37565"/>
    </ligand>
</feature>
<dbReference type="SUPFAM" id="SSF142695">
    <property type="entry name" value="RibA-like"/>
    <property type="match status" value="1"/>
</dbReference>
<evidence type="ECO:0000256" key="10">
    <source>
        <dbReference type="ARBA" id="ARBA00049295"/>
    </source>
</evidence>
<dbReference type="HAMAP" id="MF_00179">
    <property type="entry name" value="RibA"/>
    <property type="match status" value="1"/>
</dbReference>
<dbReference type="GO" id="GO:0005829">
    <property type="term" value="C:cytosol"/>
    <property type="evidence" value="ECO:0007669"/>
    <property type="project" value="TreeGrafter"/>
</dbReference>
<dbReference type="RefSeq" id="WP_226752815.1">
    <property type="nucleotide sequence ID" value="NZ_JAJATW010000001.1"/>
</dbReference>
<dbReference type="EC" id="3.5.4.25" evidence="11"/>
<feature type="binding site" evidence="11">
    <location>
        <position position="76"/>
    </location>
    <ligand>
        <name>GTP</name>
        <dbReference type="ChEBI" id="CHEBI:37565"/>
    </ligand>
</feature>
<keyword evidence="3 11" id="KW-0686">Riboflavin biosynthesis</keyword>
<evidence type="ECO:0000256" key="8">
    <source>
        <dbReference type="ARBA" id="ARBA00023134"/>
    </source>
</evidence>
<dbReference type="EMBL" id="JAJATW010000001">
    <property type="protein sequence ID" value="MCB5160433.1"/>
    <property type="molecule type" value="Genomic_DNA"/>
</dbReference>
<keyword evidence="7 11" id="KW-0862">Zinc</keyword>
<evidence type="ECO:0000256" key="4">
    <source>
        <dbReference type="ARBA" id="ARBA00022723"/>
    </source>
</evidence>
<accession>A0A9X1IMD8</accession>
<dbReference type="CDD" id="cd00641">
    <property type="entry name" value="GTP_cyclohydro2"/>
    <property type="match status" value="1"/>
</dbReference>
<keyword evidence="8 11" id="KW-0342">GTP-binding</keyword>
<keyword evidence="6 11" id="KW-0378">Hydrolase</keyword>
<evidence type="ECO:0000256" key="1">
    <source>
        <dbReference type="ARBA" id="ARBA00004853"/>
    </source>
</evidence>
<feature type="domain" description="GTP cyclohydrolase II" evidence="12">
    <location>
        <begin position="10"/>
        <end position="175"/>
    </location>
</feature>
<dbReference type="FunFam" id="3.40.50.10990:FF:000001">
    <property type="entry name" value="Riboflavin biosynthesis protein RibBA"/>
    <property type="match status" value="1"/>
</dbReference>
<comment type="caution">
    <text evidence="13">The sequence shown here is derived from an EMBL/GenBank/DDBJ whole genome shotgun (WGS) entry which is preliminary data.</text>
</comment>
<organism evidence="13 14">
    <name type="scientific">Marinomonas algarum</name>
    <dbReference type="NCBI Taxonomy" id="2883105"/>
    <lineage>
        <taxon>Bacteria</taxon>
        <taxon>Pseudomonadati</taxon>
        <taxon>Pseudomonadota</taxon>
        <taxon>Gammaproteobacteria</taxon>
        <taxon>Oceanospirillales</taxon>
        <taxon>Oceanospirillaceae</taxon>
        <taxon>Marinomonas</taxon>
    </lineage>
</organism>
<comment type="similarity">
    <text evidence="11">Belongs to the GTP cyclohydrolase II family.</text>
</comment>
<dbReference type="Gene3D" id="3.40.50.10990">
    <property type="entry name" value="GTP cyclohydrolase II"/>
    <property type="match status" value="1"/>
</dbReference>
<evidence type="ECO:0000313" key="14">
    <source>
        <dbReference type="Proteomes" id="UP001139095"/>
    </source>
</evidence>
<feature type="active site" description="Proton acceptor" evidence="11">
    <location>
        <position position="131"/>
    </location>
</feature>
<dbReference type="PANTHER" id="PTHR21327:SF18">
    <property type="entry name" value="3,4-DIHYDROXY-2-BUTANONE 4-PHOSPHATE SYNTHASE"/>
    <property type="match status" value="1"/>
</dbReference>
<dbReference type="NCBIfam" id="NF001591">
    <property type="entry name" value="PRK00393.1"/>
    <property type="match status" value="1"/>
</dbReference>
<feature type="binding site" evidence="11">
    <location>
        <position position="154"/>
    </location>
    <ligand>
        <name>GTP</name>
        <dbReference type="ChEBI" id="CHEBI:37565"/>
    </ligand>
</feature>
<evidence type="ECO:0000256" key="6">
    <source>
        <dbReference type="ARBA" id="ARBA00022801"/>
    </source>
</evidence>
<evidence type="ECO:0000256" key="5">
    <source>
        <dbReference type="ARBA" id="ARBA00022741"/>
    </source>
</evidence>
<comment type="function">
    <text evidence="9 11">Catalyzes the conversion of GTP to 2,5-diamino-6-ribosylamino-4(3H)-pyrimidinone 5'-phosphate (DARP), formate and pyrophosphate.</text>
</comment>
<evidence type="ECO:0000313" key="13">
    <source>
        <dbReference type="EMBL" id="MCB5160433.1"/>
    </source>
</evidence>
<evidence type="ECO:0000256" key="2">
    <source>
        <dbReference type="ARBA" id="ARBA00005520"/>
    </source>
</evidence>
<feature type="binding site" evidence="11">
    <location>
        <begin position="97"/>
        <end position="99"/>
    </location>
    <ligand>
        <name>GTP</name>
        <dbReference type="ChEBI" id="CHEBI:37565"/>
    </ligand>
</feature>
<comment type="catalytic activity">
    <reaction evidence="10 11">
        <text>GTP + 4 H2O = 2,5-diamino-6-hydroxy-4-(5-phosphoribosylamino)-pyrimidine + formate + 2 phosphate + 3 H(+)</text>
        <dbReference type="Rhea" id="RHEA:23704"/>
        <dbReference type="ChEBI" id="CHEBI:15377"/>
        <dbReference type="ChEBI" id="CHEBI:15378"/>
        <dbReference type="ChEBI" id="CHEBI:15740"/>
        <dbReference type="ChEBI" id="CHEBI:37565"/>
        <dbReference type="ChEBI" id="CHEBI:43474"/>
        <dbReference type="ChEBI" id="CHEBI:58614"/>
        <dbReference type="EC" id="3.5.4.25"/>
    </reaction>
</comment>
<feature type="binding site" evidence="11">
    <location>
        <position position="159"/>
    </location>
    <ligand>
        <name>GTP</name>
        <dbReference type="ChEBI" id="CHEBI:37565"/>
    </ligand>
</feature>
<dbReference type="PANTHER" id="PTHR21327">
    <property type="entry name" value="GTP CYCLOHYDROLASE II-RELATED"/>
    <property type="match status" value="1"/>
</dbReference>
<feature type="binding site" evidence="11">
    <location>
        <position position="60"/>
    </location>
    <ligand>
        <name>Zn(2+)</name>
        <dbReference type="ChEBI" id="CHEBI:29105"/>
        <note>catalytic</note>
    </ligand>
</feature>
<comment type="pathway">
    <text evidence="1 11">Cofactor biosynthesis; riboflavin biosynthesis; 5-amino-6-(D-ribitylamino)uracil from GTP: step 1/4.</text>
</comment>
<dbReference type="InterPro" id="IPR032677">
    <property type="entry name" value="GTP_cyclohydro_II"/>
</dbReference>
<dbReference type="Proteomes" id="UP001139095">
    <property type="component" value="Unassembled WGS sequence"/>
</dbReference>
<gene>
    <name evidence="11 13" type="primary">ribA</name>
    <name evidence="13" type="ORF">LG368_00705</name>
</gene>
<evidence type="ECO:0000256" key="9">
    <source>
        <dbReference type="ARBA" id="ARBA00043932"/>
    </source>
</evidence>
<feature type="binding site" evidence="11">
    <location>
        <position position="73"/>
    </location>
    <ligand>
        <name>Zn(2+)</name>
        <dbReference type="ChEBI" id="CHEBI:29105"/>
        <note>catalytic</note>
    </ligand>
</feature>
<dbReference type="GO" id="GO:0003935">
    <property type="term" value="F:GTP cyclohydrolase II activity"/>
    <property type="evidence" value="ECO:0007669"/>
    <property type="project" value="UniProtKB-UniRule"/>
</dbReference>
<feature type="binding site" evidence="11">
    <location>
        <position position="71"/>
    </location>
    <ligand>
        <name>Zn(2+)</name>
        <dbReference type="ChEBI" id="CHEBI:29105"/>
        <note>catalytic</note>
    </ligand>
</feature>
<evidence type="ECO:0000259" key="12">
    <source>
        <dbReference type="Pfam" id="PF00925"/>
    </source>
</evidence>
<evidence type="ECO:0000256" key="7">
    <source>
        <dbReference type="ARBA" id="ARBA00022833"/>
    </source>
</evidence>
<dbReference type="InterPro" id="IPR000926">
    <property type="entry name" value="RibA"/>
</dbReference>
<dbReference type="AlphaFoldDB" id="A0A9X1IMD8"/>
<name>A0A9X1IMD8_9GAMM</name>
<keyword evidence="14" id="KW-1185">Reference proteome</keyword>
<feature type="active site" description="Nucleophile" evidence="11">
    <location>
        <position position="133"/>
    </location>
</feature>
<dbReference type="GO" id="GO:0009231">
    <property type="term" value="P:riboflavin biosynthetic process"/>
    <property type="evidence" value="ECO:0007669"/>
    <property type="project" value="UniProtKB-UniRule"/>
</dbReference>
<dbReference type="Pfam" id="PF00925">
    <property type="entry name" value="GTP_cyclohydro2"/>
    <property type="match status" value="1"/>
</dbReference>
<evidence type="ECO:0000256" key="11">
    <source>
        <dbReference type="HAMAP-Rule" id="MF_00179"/>
    </source>
</evidence>
<evidence type="ECO:0000256" key="3">
    <source>
        <dbReference type="ARBA" id="ARBA00022619"/>
    </source>
</evidence>
<keyword evidence="4 11" id="KW-0479">Metal-binding</keyword>
<reference evidence="13" key="1">
    <citation type="submission" date="2021-10" db="EMBL/GenBank/DDBJ databases">
        <title>Marinomonas pontica sp. nov., isolated from the Black Sea.</title>
        <authorList>
            <person name="Zhao L.-H."/>
            <person name="Xue J.-H."/>
        </authorList>
    </citation>
    <scope>NUCLEOTIDE SEQUENCE</scope>
    <source>
        <strain evidence="13">E8</strain>
    </source>
</reference>
<keyword evidence="5 11" id="KW-0547">Nucleotide-binding</keyword>
<dbReference type="GO" id="GO:0008270">
    <property type="term" value="F:zinc ion binding"/>
    <property type="evidence" value="ECO:0007669"/>
    <property type="project" value="UniProtKB-UniRule"/>
</dbReference>